<dbReference type="SMART" id="SM00345">
    <property type="entry name" value="HTH_GNTR"/>
    <property type="match status" value="1"/>
</dbReference>
<dbReference type="CDD" id="cd07377">
    <property type="entry name" value="WHTH_GntR"/>
    <property type="match status" value="1"/>
</dbReference>
<dbReference type="InterPro" id="IPR036388">
    <property type="entry name" value="WH-like_DNA-bd_sf"/>
</dbReference>
<dbReference type="PROSITE" id="PS50949">
    <property type="entry name" value="HTH_GNTR"/>
    <property type="match status" value="1"/>
</dbReference>
<dbReference type="InterPro" id="IPR028978">
    <property type="entry name" value="Chorismate_lyase_/UTRA_dom_sf"/>
</dbReference>
<dbReference type="Gene3D" id="1.10.10.10">
    <property type="entry name" value="Winged helix-like DNA-binding domain superfamily/Winged helix DNA-binding domain"/>
    <property type="match status" value="1"/>
</dbReference>
<dbReference type="SMART" id="SM00866">
    <property type="entry name" value="UTRA"/>
    <property type="match status" value="1"/>
</dbReference>
<organism evidence="5 6">
    <name type="scientific">Kroppenstedtia sanguinis</name>
    <dbReference type="NCBI Taxonomy" id="1380684"/>
    <lineage>
        <taxon>Bacteria</taxon>
        <taxon>Bacillati</taxon>
        <taxon>Bacillota</taxon>
        <taxon>Bacilli</taxon>
        <taxon>Bacillales</taxon>
        <taxon>Thermoactinomycetaceae</taxon>
        <taxon>Kroppenstedtia</taxon>
    </lineage>
</organism>
<evidence type="ECO:0000256" key="1">
    <source>
        <dbReference type="ARBA" id="ARBA00023015"/>
    </source>
</evidence>
<keyword evidence="3" id="KW-0804">Transcription</keyword>
<dbReference type="SUPFAM" id="SSF64288">
    <property type="entry name" value="Chorismate lyase-like"/>
    <property type="match status" value="1"/>
</dbReference>
<keyword evidence="1" id="KW-0805">Transcription regulation</keyword>
<name>A0ABW4CCE8_9BACL</name>
<dbReference type="SUPFAM" id="SSF46785">
    <property type="entry name" value="Winged helix' DNA-binding domain"/>
    <property type="match status" value="1"/>
</dbReference>
<keyword evidence="2" id="KW-0238">DNA-binding</keyword>
<dbReference type="Pfam" id="PF07702">
    <property type="entry name" value="UTRA"/>
    <property type="match status" value="1"/>
</dbReference>
<dbReference type="InterPro" id="IPR036390">
    <property type="entry name" value="WH_DNA-bd_sf"/>
</dbReference>
<proteinExistence type="predicted"/>
<dbReference type="Proteomes" id="UP001597282">
    <property type="component" value="Unassembled WGS sequence"/>
</dbReference>
<evidence type="ECO:0000256" key="2">
    <source>
        <dbReference type="ARBA" id="ARBA00023125"/>
    </source>
</evidence>
<dbReference type="PANTHER" id="PTHR44846:SF1">
    <property type="entry name" value="MANNOSYL-D-GLYCERATE TRANSPORT_METABOLISM SYSTEM REPRESSOR MNGR-RELATED"/>
    <property type="match status" value="1"/>
</dbReference>
<evidence type="ECO:0000313" key="6">
    <source>
        <dbReference type="Proteomes" id="UP001597282"/>
    </source>
</evidence>
<reference evidence="6" key="1">
    <citation type="journal article" date="2019" name="Int. J. Syst. Evol. Microbiol.">
        <title>The Global Catalogue of Microorganisms (GCM) 10K type strain sequencing project: providing services to taxonomists for standard genome sequencing and annotation.</title>
        <authorList>
            <consortium name="The Broad Institute Genomics Platform"/>
            <consortium name="The Broad Institute Genome Sequencing Center for Infectious Disease"/>
            <person name="Wu L."/>
            <person name="Ma J."/>
        </authorList>
    </citation>
    <scope>NUCLEOTIDE SEQUENCE [LARGE SCALE GENOMIC DNA]</scope>
    <source>
        <strain evidence="6">S1</strain>
    </source>
</reference>
<sequence length="233" mass="27414">MLNKNDYVPLYEQLRKLLRRQILKGEYKNGDLLPSENELMKMYGITRTTIRKAMEALVREGLVQQIHGRGTFVRFQEITKTVWNFQGFSSLVKERNEIPISKVFQHEVIRKNGEAYLKLRRLRGMSRDDQITWMTLDDSELPLRRFPGLDQYRFEQRSLYATLEKDYQCPPRFVNLDIIPVLSDEELMDYFGLPSIKPLLKAKGQVYDEDGHQIETVSVVYSPVFAFKLARSL</sequence>
<dbReference type="InterPro" id="IPR011663">
    <property type="entry name" value="UTRA"/>
</dbReference>
<dbReference type="Pfam" id="PF00392">
    <property type="entry name" value="GntR"/>
    <property type="match status" value="1"/>
</dbReference>
<comment type="caution">
    <text evidence="5">The sequence shown here is derived from an EMBL/GenBank/DDBJ whole genome shotgun (WGS) entry which is preliminary data.</text>
</comment>
<evidence type="ECO:0000256" key="3">
    <source>
        <dbReference type="ARBA" id="ARBA00023163"/>
    </source>
</evidence>
<keyword evidence="6" id="KW-1185">Reference proteome</keyword>
<protein>
    <submittedName>
        <fullName evidence="5">GntR family transcriptional regulator</fullName>
    </submittedName>
</protein>
<accession>A0ABW4CCE8</accession>
<dbReference type="PRINTS" id="PR00035">
    <property type="entry name" value="HTHGNTR"/>
</dbReference>
<dbReference type="InterPro" id="IPR000524">
    <property type="entry name" value="Tscrpt_reg_HTH_GntR"/>
</dbReference>
<gene>
    <name evidence="5" type="ORF">ACFQ4Y_16250</name>
</gene>
<dbReference type="EMBL" id="JBHTNU010000024">
    <property type="protein sequence ID" value="MFD1428452.1"/>
    <property type="molecule type" value="Genomic_DNA"/>
</dbReference>
<feature type="domain" description="HTH gntR-type" evidence="4">
    <location>
        <begin position="8"/>
        <end position="76"/>
    </location>
</feature>
<dbReference type="PANTHER" id="PTHR44846">
    <property type="entry name" value="MANNOSYL-D-GLYCERATE TRANSPORT/METABOLISM SYSTEM REPRESSOR MNGR-RELATED"/>
    <property type="match status" value="1"/>
</dbReference>
<dbReference type="Gene3D" id="3.40.1410.10">
    <property type="entry name" value="Chorismate lyase-like"/>
    <property type="match status" value="1"/>
</dbReference>
<evidence type="ECO:0000313" key="5">
    <source>
        <dbReference type="EMBL" id="MFD1428452.1"/>
    </source>
</evidence>
<dbReference type="RefSeq" id="WP_380167370.1">
    <property type="nucleotide sequence ID" value="NZ_JBHTNU010000024.1"/>
</dbReference>
<dbReference type="InterPro" id="IPR050679">
    <property type="entry name" value="Bact_HTH_transcr_reg"/>
</dbReference>
<evidence type="ECO:0000259" key="4">
    <source>
        <dbReference type="PROSITE" id="PS50949"/>
    </source>
</evidence>